<gene>
    <name evidence="2" type="ORF">NA57DRAFT_44155</name>
</gene>
<feature type="domain" description="NmrA-like" evidence="1">
    <location>
        <begin position="3"/>
        <end position="250"/>
    </location>
</feature>
<dbReference type="Gene3D" id="3.40.50.720">
    <property type="entry name" value="NAD(P)-binding Rossmann-like Domain"/>
    <property type="match status" value="1"/>
</dbReference>
<dbReference type="SUPFAM" id="SSF51735">
    <property type="entry name" value="NAD(P)-binding Rossmann-fold domains"/>
    <property type="match status" value="1"/>
</dbReference>
<accession>A0A9P4ICC1</accession>
<dbReference type="InterPro" id="IPR036291">
    <property type="entry name" value="NAD(P)-bd_dom_sf"/>
</dbReference>
<dbReference type="PANTHER" id="PTHR47129:SF1">
    <property type="entry name" value="NMRA-LIKE DOMAIN-CONTAINING PROTEIN"/>
    <property type="match status" value="1"/>
</dbReference>
<dbReference type="AlphaFoldDB" id="A0A9P4ICC1"/>
<dbReference type="Pfam" id="PF05368">
    <property type="entry name" value="NmrA"/>
    <property type="match status" value="1"/>
</dbReference>
<keyword evidence="3" id="KW-1185">Reference proteome</keyword>
<protein>
    <submittedName>
        <fullName evidence="2">NAD(P)-binding protein</fullName>
    </submittedName>
</protein>
<evidence type="ECO:0000313" key="3">
    <source>
        <dbReference type="Proteomes" id="UP000799772"/>
    </source>
</evidence>
<reference evidence="2" key="1">
    <citation type="journal article" date="2020" name="Stud. Mycol.">
        <title>101 Dothideomycetes genomes: a test case for predicting lifestyles and emergence of pathogens.</title>
        <authorList>
            <person name="Haridas S."/>
            <person name="Albert R."/>
            <person name="Binder M."/>
            <person name="Bloem J."/>
            <person name="Labutti K."/>
            <person name="Salamov A."/>
            <person name="Andreopoulos B."/>
            <person name="Baker S."/>
            <person name="Barry K."/>
            <person name="Bills G."/>
            <person name="Bluhm B."/>
            <person name="Cannon C."/>
            <person name="Castanera R."/>
            <person name="Culley D."/>
            <person name="Daum C."/>
            <person name="Ezra D."/>
            <person name="Gonzalez J."/>
            <person name="Henrissat B."/>
            <person name="Kuo A."/>
            <person name="Liang C."/>
            <person name="Lipzen A."/>
            <person name="Lutzoni F."/>
            <person name="Magnuson J."/>
            <person name="Mondo S."/>
            <person name="Nolan M."/>
            <person name="Ohm R."/>
            <person name="Pangilinan J."/>
            <person name="Park H.-J."/>
            <person name="Ramirez L."/>
            <person name="Alfaro M."/>
            <person name="Sun H."/>
            <person name="Tritt A."/>
            <person name="Yoshinaga Y."/>
            <person name="Zwiers L.-H."/>
            <person name="Turgeon B."/>
            <person name="Goodwin S."/>
            <person name="Spatafora J."/>
            <person name="Crous P."/>
            <person name="Grigoriev I."/>
        </authorList>
    </citation>
    <scope>NUCLEOTIDE SEQUENCE</scope>
    <source>
        <strain evidence="2">CBS 133067</strain>
    </source>
</reference>
<dbReference type="InterPro" id="IPR008030">
    <property type="entry name" value="NmrA-like"/>
</dbReference>
<evidence type="ECO:0000259" key="1">
    <source>
        <dbReference type="Pfam" id="PF05368"/>
    </source>
</evidence>
<proteinExistence type="predicted"/>
<comment type="caution">
    <text evidence="2">The sequence shown here is derived from an EMBL/GenBank/DDBJ whole genome shotgun (WGS) entry which is preliminary data.</text>
</comment>
<organism evidence="2 3">
    <name type="scientific">Rhizodiscina lignyota</name>
    <dbReference type="NCBI Taxonomy" id="1504668"/>
    <lineage>
        <taxon>Eukaryota</taxon>
        <taxon>Fungi</taxon>
        <taxon>Dikarya</taxon>
        <taxon>Ascomycota</taxon>
        <taxon>Pezizomycotina</taxon>
        <taxon>Dothideomycetes</taxon>
        <taxon>Pleosporomycetidae</taxon>
        <taxon>Aulographales</taxon>
        <taxon>Rhizodiscinaceae</taxon>
        <taxon>Rhizodiscina</taxon>
    </lineage>
</organism>
<dbReference type="InterPro" id="IPR052718">
    <property type="entry name" value="NmrA-type_oxidoreductase"/>
</dbReference>
<dbReference type="Proteomes" id="UP000799772">
    <property type="component" value="Unassembled WGS sequence"/>
</dbReference>
<dbReference type="Gene3D" id="3.90.25.10">
    <property type="entry name" value="UDP-galactose 4-epimerase, domain 1"/>
    <property type="match status" value="1"/>
</dbReference>
<dbReference type="EMBL" id="ML978131">
    <property type="protein sequence ID" value="KAF2095641.1"/>
    <property type="molecule type" value="Genomic_DNA"/>
</dbReference>
<dbReference type="OrthoDB" id="419598at2759"/>
<evidence type="ECO:0000313" key="2">
    <source>
        <dbReference type="EMBL" id="KAF2095641.1"/>
    </source>
</evidence>
<dbReference type="PANTHER" id="PTHR47129">
    <property type="entry name" value="QUINONE OXIDOREDUCTASE 2"/>
    <property type="match status" value="1"/>
</dbReference>
<sequence>MAGKLAIIGASGKCGGATLNALLENSLIPASQIVTLTTSQPGDEKWTALSSKGVEVRHASFEDPASMEKGLQGISRLFLVSSPRIKLDFNEAPHGQGREKDHFVAIDAARKSGVKHVYYTSLAFQNPSKSRVMKAHERTEAYLKGLSDIDWTIIREGLYNESWPLYLGHYKIGADGRSEIVVAGDGPICWTSIPDLGLASALVLAAPAEQYVGKTFYLSQTKSPKTLKEIADMVSAATGKKLTLKVVPRSEHEEHHIGRGLDEGHIRWWAKSYDAVKDGECLITDTTLEDLLSSKGRTPKPVEQTIREMLGVA</sequence>
<name>A0A9P4ICC1_9PEZI</name>